<accession>A0A918CLF8</accession>
<keyword evidence="10" id="KW-1185">Reference proteome</keyword>
<reference evidence="9" key="2">
    <citation type="submission" date="2020-09" db="EMBL/GenBank/DDBJ databases">
        <authorList>
            <person name="Sun Q."/>
            <person name="Ohkuma M."/>
        </authorList>
    </citation>
    <scope>NUCLEOTIDE SEQUENCE</scope>
    <source>
        <strain evidence="9">JCM 3346</strain>
    </source>
</reference>
<dbReference type="GO" id="GO:0055085">
    <property type="term" value="P:transmembrane transport"/>
    <property type="evidence" value="ECO:0007669"/>
    <property type="project" value="InterPro"/>
</dbReference>
<dbReference type="InterPro" id="IPR035906">
    <property type="entry name" value="MetI-like_sf"/>
</dbReference>
<dbReference type="GO" id="GO:0005886">
    <property type="term" value="C:plasma membrane"/>
    <property type="evidence" value="ECO:0007669"/>
    <property type="project" value="UniProtKB-SubCell"/>
</dbReference>
<evidence type="ECO:0000256" key="5">
    <source>
        <dbReference type="ARBA" id="ARBA00022989"/>
    </source>
</evidence>
<organism evidence="9 10">
    <name type="scientific">Agromyces mediolanus</name>
    <name type="common">Corynebacterium mediolanum</name>
    <dbReference type="NCBI Taxonomy" id="41986"/>
    <lineage>
        <taxon>Bacteria</taxon>
        <taxon>Bacillati</taxon>
        <taxon>Actinomycetota</taxon>
        <taxon>Actinomycetes</taxon>
        <taxon>Micrococcales</taxon>
        <taxon>Microbacteriaceae</taxon>
        <taxon>Agromyces</taxon>
    </lineage>
</organism>
<feature type="transmembrane region" description="Helical" evidence="7">
    <location>
        <begin position="21"/>
        <end position="45"/>
    </location>
</feature>
<dbReference type="InterPro" id="IPR000515">
    <property type="entry name" value="MetI-like"/>
</dbReference>
<reference evidence="9" key="1">
    <citation type="journal article" date="2014" name="Int. J. Syst. Evol. Microbiol.">
        <title>Complete genome sequence of Corynebacterium casei LMG S-19264T (=DSM 44701T), isolated from a smear-ripened cheese.</title>
        <authorList>
            <consortium name="US DOE Joint Genome Institute (JGI-PGF)"/>
            <person name="Walter F."/>
            <person name="Albersmeier A."/>
            <person name="Kalinowski J."/>
            <person name="Ruckert C."/>
        </authorList>
    </citation>
    <scope>NUCLEOTIDE SEQUENCE</scope>
    <source>
        <strain evidence="9">JCM 3346</strain>
    </source>
</reference>
<feature type="transmembrane region" description="Helical" evidence="7">
    <location>
        <begin position="256"/>
        <end position="278"/>
    </location>
</feature>
<dbReference type="PANTHER" id="PTHR43386:SF25">
    <property type="entry name" value="PEPTIDE ABC TRANSPORTER PERMEASE PROTEIN"/>
    <property type="match status" value="1"/>
</dbReference>
<dbReference type="Pfam" id="PF00528">
    <property type="entry name" value="BPD_transp_1"/>
    <property type="match status" value="1"/>
</dbReference>
<feature type="transmembrane region" description="Helical" evidence="7">
    <location>
        <begin position="215"/>
        <end position="236"/>
    </location>
</feature>
<dbReference type="Proteomes" id="UP000610303">
    <property type="component" value="Unassembled WGS sequence"/>
</dbReference>
<evidence type="ECO:0000256" key="1">
    <source>
        <dbReference type="ARBA" id="ARBA00004651"/>
    </source>
</evidence>
<feature type="transmembrane region" description="Helical" evidence="7">
    <location>
        <begin position="93"/>
        <end position="116"/>
    </location>
</feature>
<evidence type="ECO:0000256" key="6">
    <source>
        <dbReference type="ARBA" id="ARBA00023136"/>
    </source>
</evidence>
<sequence>MTAVIRVEGRRRSVLRRAWDYLASFDGLAKTAMWTLAVLFTAALLGRLFGLGGSPTAIVGPRLAPPSLAYPAGTDSLGRSLLPRLLEGVMTTLLLSAVAVLLTAVIATLCGIIAGYRGGRTGGLIMRVGDILYAFPAIVLAILVAAVVGPGYIAALCSIVLVTVPLMTRMVGQATRLVAQRDFITSAVISGVSTPVIMTRHVLRNISGTIAVQGTYALSVAILVEGGLSFLGYGVQLPGSSLGLLVQEGTLYMVKAPWLILLPGLILVLAILAINLIGDSLRDRFEPREARSLE</sequence>
<feature type="transmembrane region" description="Helical" evidence="7">
    <location>
        <begin position="137"/>
        <end position="163"/>
    </location>
</feature>
<evidence type="ECO:0000256" key="2">
    <source>
        <dbReference type="ARBA" id="ARBA00022448"/>
    </source>
</evidence>
<evidence type="ECO:0000313" key="9">
    <source>
        <dbReference type="EMBL" id="GGR29116.1"/>
    </source>
</evidence>
<evidence type="ECO:0000259" key="8">
    <source>
        <dbReference type="PROSITE" id="PS50928"/>
    </source>
</evidence>
<dbReference type="SUPFAM" id="SSF161098">
    <property type="entry name" value="MetI-like"/>
    <property type="match status" value="1"/>
</dbReference>
<proteinExistence type="inferred from homology"/>
<dbReference type="PANTHER" id="PTHR43386">
    <property type="entry name" value="OLIGOPEPTIDE TRANSPORT SYSTEM PERMEASE PROTEIN APPC"/>
    <property type="match status" value="1"/>
</dbReference>
<dbReference type="Gene3D" id="1.10.3720.10">
    <property type="entry name" value="MetI-like"/>
    <property type="match status" value="1"/>
</dbReference>
<protein>
    <submittedName>
        <fullName evidence="9">Peptide ABC transporter permease</fullName>
    </submittedName>
</protein>
<evidence type="ECO:0000256" key="3">
    <source>
        <dbReference type="ARBA" id="ARBA00022475"/>
    </source>
</evidence>
<keyword evidence="4 7" id="KW-0812">Transmembrane</keyword>
<evidence type="ECO:0000313" key="10">
    <source>
        <dbReference type="Proteomes" id="UP000610303"/>
    </source>
</evidence>
<evidence type="ECO:0000256" key="7">
    <source>
        <dbReference type="RuleBase" id="RU363032"/>
    </source>
</evidence>
<keyword evidence="2 7" id="KW-0813">Transport</keyword>
<keyword evidence="6 7" id="KW-0472">Membrane</keyword>
<dbReference type="AlphaFoldDB" id="A0A918CLF8"/>
<dbReference type="PROSITE" id="PS50928">
    <property type="entry name" value="ABC_TM1"/>
    <property type="match status" value="1"/>
</dbReference>
<keyword evidence="3" id="KW-1003">Cell membrane</keyword>
<dbReference type="EMBL" id="BMRJ01000002">
    <property type="protein sequence ID" value="GGR29116.1"/>
    <property type="molecule type" value="Genomic_DNA"/>
</dbReference>
<keyword evidence="5 7" id="KW-1133">Transmembrane helix</keyword>
<evidence type="ECO:0000256" key="4">
    <source>
        <dbReference type="ARBA" id="ARBA00022692"/>
    </source>
</evidence>
<dbReference type="CDD" id="cd06261">
    <property type="entry name" value="TM_PBP2"/>
    <property type="match status" value="1"/>
</dbReference>
<dbReference type="InterPro" id="IPR050366">
    <property type="entry name" value="BP-dependent_transpt_permease"/>
</dbReference>
<feature type="domain" description="ABC transmembrane type-1" evidence="8">
    <location>
        <begin position="89"/>
        <end position="278"/>
    </location>
</feature>
<name>A0A918CLF8_AGRME</name>
<dbReference type="RefSeq" id="WP_189085560.1">
    <property type="nucleotide sequence ID" value="NZ_BMRJ01000002.1"/>
</dbReference>
<comment type="caution">
    <text evidence="9">The sequence shown here is derived from an EMBL/GenBank/DDBJ whole genome shotgun (WGS) entry which is preliminary data.</text>
</comment>
<comment type="similarity">
    <text evidence="7">Belongs to the binding-protein-dependent transport system permease family.</text>
</comment>
<comment type="subcellular location">
    <subcellularLocation>
        <location evidence="1 7">Cell membrane</location>
        <topology evidence="1 7">Multi-pass membrane protein</topology>
    </subcellularLocation>
</comment>
<gene>
    <name evidence="9" type="ORF">GCM10010196_23750</name>
</gene>